<dbReference type="PANTHER" id="PTHR10357">
    <property type="entry name" value="ALPHA-AMYLASE FAMILY MEMBER"/>
    <property type="match status" value="1"/>
</dbReference>
<dbReference type="PIRSF" id="PIRSF001024">
    <property type="entry name" value="Alph-amyl_fung"/>
    <property type="match status" value="1"/>
</dbReference>
<evidence type="ECO:0000256" key="8">
    <source>
        <dbReference type="ARBA" id="ARBA00022837"/>
    </source>
</evidence>
<keyword evidence="11" id="KW-0119">Carbohydrate metabolism</keyword>
<evidence type="ECO:0000256" key="9">
    <source>
        <dbReference type="ARBA" id="ARBA00023157"/>
    </source>
</evidence>
<feature type="binding site" evidence="17">
    <location>
        <position position="367"/>
    </location>
    <ligand>
        <name>substrate</name>
    </ligand>
</feature>
<keyword evidence="12" id="KW-0326">Glycosidase</keyword>
<dbReference type="AlphaFoldDB" id="A0A4S8L727"/>
<reference evidence="21 22" key="1">
    <citation type="journal article" date="2019" name="Nat. Ecol. Evol.">
        <title>Megaphylogeny resolves global patterns of mushroom evolution.</title>
        <authorList>
            <person name="Varga T."/>
            <person name="Krizsan K."/>
            <person name="Foldi C."/>
            <person name="Dima B."/>
            <person name="Sanchez-Garcia M."/>
            <person name="Sanchez-Ramirez S."/>
            <person name="Szollosi G.J."/>
            <person name="Szarkandi J.G."/>
            <person name="Papp V."/>
            <person name="Albert L."/>
            <person name="Andreopoulos W."/>
            <person name="Angelini C."/>
            <person name="Antonin V."/>
            <person name="Barry K.W."/>
            <person name="Bougher N.L."/>
            <person name="Buchanan P."/>
            <person name="Buyck B."/>
            <person name="Bense V."/>
            <person name="Catcheside P."/>
            <person name="Chovatia M."/>
            <person name="Cooper J."/>
            <person name="Damon W."/>
            <person name="Desjardin D."/>
            <person name="Finy P."/>
            <person name="Geml J."/>
            <person name="Haridas S."/>
            <person name="Hughes K."/>
            <person name="Justo A."/>
            <person name="Karasinski D."/>
            <person name="Kautmanova I."/>
            <person name="Kiss B."/>
            <person name="Kocsube S."/>
            <person name="Kotiranta H."/>
            <person name="LaButti K.M."/>
            <person name="Lechner B.E."/>
            <person name="Liimatainen K."/>
            <person name="Lipzen A."/>
            <person name="Lukacs Z."/>
            <person name="Mihaltcheva S."/>
            <person name="Morgado L.N."/>
            <person name="Niskanen T."/>
            <person name="Noordeloos M.E."/>
            <person name="Ohm R.A."/>
            <person name="Ortiz-Santana B."/>
            <person name="Ovrebo C."/>
            <person name="Racz N."/>
            <person name="Riley R."/>
            <person name="Savchenko A."/>
            <person name="Shiryaev A."/>
            <person name="Soop K."/>
            <person name="Spirin V."/>
            <person name="Szebenyi C."/>
            <person name="Tomsovsky M."/>
            <person name="Tulloss R.E."/>
            <person name="Uehling J."/>
            <person name="Grigoriev I.V."/>
            <person name="Vagvolgyi C."/>
            <person name="Papp T."/>
            <person name="Martin F.M."/>
            <person name="Miettinen O."/>
            <person name="Hibbett D.S."/>
            <person name="Nagy L.G."/>
        </authorList>
    </citation>
    <scope>NUCLEOTIDE SEQUENCE [LARGE SCALE GENOMIC DNA]</scope>
    <source>
        <strain evidence="21 22">CBS 962.96</strain>
    </source>
</reference>
<evidence type="ECO:0000256" key="16">
    <source>
        <dbReference type="PIRSR" id="PIRSR001024-4"/>
    </source>
</evidence>
<feature type="active site" description="Nucleophile" evidence="13">
    <location>
        <position position="229"/>
    </location>
</feature>
<dbReference type="InterPro" id="IPR015340">
    <property type="entry name" value="A_amylase_C_dom"/>
</dbReference>
<evidence type="ECO:0000256" key="2">
    <source>
        <dbReference type="ARBA" id="ARBA00001913"/>
    </source>
</evidence>
<evidence type="ECO:0000256" key="19">
    <source>
        <dbReference type="SAM" id="SignalP"/>
    </source>
</evidence>
<dbReference type="EC" id="3.2.1.1" evidence="4"/>
<dbReference type="InterPro" id="IPR017853">
    <property type="entry name" value="GH"/>
</dbReference>
<dbReference type="InterPro" id="IPR006047">
    <property type="entry name" value="GH13_cat_dom"/>
</dbReference>
<keyword evidence="6 19" id="KW-0732">Signal</keyword>
<feature type="binding site" evidence="17">
    <location>
        <position position="227"/>
    </location>
    <ligand>
        <name>substrate</name>
    </ligand>
</feature>
<proteinExistence type="inferred from homology"/>
<feature type="binding site" evidence="15">
    <location>
        <position position="233"/>
    </location>
    <ligand>
        <name>Ca(2+)</name>
        <dbReference type="ChEBI" id="CHEBI:29108"/>
        <label>1</label>
    </ligand>
</feature>
<evidence type="ECO:0000259" key="20">
    <source>
        <dbReference type="SMART" id="SM00642"/>
    </source>
</evidence>
<comment type="similarity">
    <text evidence="3">Belongs to the glycosyl hydrolase 13 family.</text>
</comment>
<keyword evidence="9 16" id="KW-1015">Disulfide bond</keyword>
<evidence type="ECO:0000256" key="12">
    <source>
        <dbReference type="ARBA" id="ARBA00023295"/>
    </source>
</evidence>
<feature type="chain" id="PRO_5020608159" description="alpha-amylase" evidence="19">
    <location>
        <begin position="17"/>
        <end position="549"/>
    </location>
</feature>
<evidence type="ECO:0000256" key="17">
    <source>
        <dbReference type="PIRSR" id="PIRSR001024-5"/>
    </source>
</evidence>
<keyword evidence="18" id="KW-1133">Transmembrane helix</keyword>
<evidence type="ECO:0000256" key="3">
    <source>
        <dbReference type="ARBA" id="ARBA00008061"/>
    </source>
</evidence>
<evidence type="ECO:0000256" key="14">
    <source>
        <dbReference type="PIRSR" id="PIRSR001024-2"/>
    </source>
</evidence>
<dbReference type="OrthoDB" id="204980at2759"/>
<keyword evidence="22" id="KW-1185">Reference proteome</keyword>
<keyword evidence="10" id="KW-0325">Glycoprotein</keyword>
<feature type="domain" description="Glycosyl hydrolase family 13 catalytic" evidence="20">
    <location>
        <begin position="31"/>
        <end position="393"/>
    </location>
</feature>
<protein>
    <recommendedName>
        <fullName evidence="4">alpha-amylase</fullName>
        <ecNumber evidence="4">3.2.1.1</ecNumber>
    </recommendedName>
</protein>
<keyword evidence="18" id="KW-0472">Membrane</keyword>
<dbReference type="GO" id="GO:0005509">
    <property type="term" value="F:calcium ion binding"/>
    <property type="evidence" value="ECO:0007669"/>
    <property type="project" value="InterPro"/>
</dbReference>
<dbReference type="GO" id="GO:0016052">
    <property type="term" value="P:carbohydrate catabolic process"/>
    <property type="evidence" value="ECO:0007669"/>
    <property type="project" value="InterPro"/>
</dbReference>
<dbReference type="EMBL" id="ML179597">
    <property type="protein sequence ID" value="THU84467.1"/>
    <property type="molecule type" value="Genomic_DNA"/>
</dbReference>
<dbReference type="Pfam" id="PF09260">
    <property type="entry name" value="A_amylase_dom_C"/>
    <property type="match status" value="1"/>
</dbReference>
<evidence type="ECO:0000313" key="22">
    <source>
        <dbReference type="Proteomes" id="UP000297245"/>
    </source>
</evidence>
<feature type="disulfide bond" evidence="16">
    <location>
        <begin position="47"/>
        <end position="55"/>
    </location>
</feature>
<evidence type="ECO:0000313" key="21">
    <source>
        <dbReference type="EMBL" id="THU84467.1"/>
    </source>
</evidence>
<feature type="signal peptide" evidence="19">
    <location>
        <begin position="1"/>
        <end position="16"/>
    </location>
</feature>
<gene>
    <name evidence="21" type="ORF">K435DRAFT_733126</name>
</gene>
<dbReference type="InterPro" id="IPR013780">
    <property type="entry name" value="Glyco_hydro_b"/>
</dbReference>
<feature type="binding site" evidence="15">
    <location>
        <position position="138"/>
    </location>
    <ligand>
        <name>Ca(2+)</name>
        <dbReference type="ChEBI" id="CHEBI:29108"/>
        <label>1</label>
    </ligand>
</feature>
<dbReference type="SUPFAM" id="SSF51011">
    <property type="entry name" value="Glycosyl hydrolase domain"/>
    <property type="match status" value="1"/>
</dbReference>
<dbReference type="Proteomes" id="UP000297245">
    <property type="component" value="Unassembled WGS sequence"/>
</dbReference>
<dbReference type="Pfam" id="PF00128">
    <property type="entry name" value="Alpha-amylase"/>
    <property type="match status" value="1"/>
</dbReference>
<keyword evidence="18" id="KW-0812">Transmembrane</keyword>
<feature type="disulfide bond" evidence="16">
    <location>
        <begin position="173"/>
        <end position="187"/>
    </location>
</feature>
<evidence type="ECO:0000256" key="15">
    <source>
        <dbReference type="PIRSR" id="PIRSR001024-3"/>
    </source>
</evidence>
<evidence type="ECO:0000256" key="4">
    <source>
        <dbReference type="ARBA" id="ARBA00012595"/>
    </source>
</evidence>
<dbReference type="CDD" id="cd11319">
    <property type="entry name" value="AmyAc_euk_AmyA"/>
    <property type="match status" value="1"/>
</dbReference>
<sequence length="549" mass="59101">MRLLALSSLLLGPTLALCASSDNWKSRSIYQVLTDRFAMADGSSPSCDTSQRKYCGGTFSGIVNKLDYIQNMGFDAIWISPVVQNVEGDTGVGEAYHGYWTSNINNINSHFGSSDDLKKLSSALHDRGMYLMVDVVVNHLAAIPTNTSDIYPEPFDYSTLQPFGGQSSFHTQCFISDYNNQTDVEQCWLGTPSSPLIDLDTENSTNVDIMNNWVKNLVSEYSIDGLRIDTLKHVRKDFWPDFASSAGVYTVGEVLIDNTTYASPYTQLISGVLDYPTYFAVFSAFTSTSGNVSHIAEIAQQAQKQYKDPFASGSFIENHDQPRVQSETSDQALVKNAITWVFVNDGIPILYQGQEQGYQGGSDPANREALWLSGYNTDNKPLLTHVTKLNAARKAAISSNPNFLSTQATFHVQQSSSSSSDTHGIAISKPPLLTLLTNGGEGDSSTVWTVPGNDNEGGGGFEGGQTLVDVFTCEEVNVKSDGSVEVTARNGEPMVLMVKEIGEGVCKGSGSGSSNGASGFMRMGMGMGMGVEVGVVVGVMGVLLGMVVI</sequence>
<evidence type="ECO:0000256" key="18">
    <source>
        <dbReference type="SAM" id="Phobius"/>
    </source>
</evidence>
<dbReference type="SMART" id="SM00642">
    <property type="entry name" value="Aamy"/>
    <property type="match status" value="1"/>
</dbReference>
<dbReference type="SUPFAM" id="SSF51445">
    <property type="entry name" value="(Trans)glycosidases"/>
    <property type="match status" value="1"/>
</dbReference>
<dbReference type="FunFam" id="3.20.20.80:FF:000120">
    <property type="entry name" value="Alpha-amylase A"/>
    <property type="match status" value="1"/>
</dbReference>
<evidence type="ECO:0000256" key="10">
    <source>
        <dbReference type="ARBA" id="ARBA00023180"/>
    </source>
</evidence>
<feature type="binding site" evidence="15">
    <location>
        <position position="198"/>
    </location>
    <ligand>
        <name>Ca(2+)</name>
        <dbReference type="ChEBI" id="CHEBI:29108"/>
        <label>1</label>
    </ligand>
</feature>
<feature type="transmembrane region" description="Helical" evidence="18">
    <location>
        <begin position="523"/>
        <end position="548"/>
    </location>
</feature>
<dbReference type="Gene3D" id="2.60.40.1180">
    <property type="entry name" value="Golgi alpha-mannosidase II"/>
    <property type="match status" value="1"/>
</dbReference>
<dbReference type="Gene3D" id="3.20.20.80">
    <property type="entry name" value="Glycosidases"/>
    <property type="match status" value="1"/>
</dbReference>
<evidence type="ECO:0000256" key="7">
    <source>
        <dbReference type="ARBA" id="ARBA00022801"/>
    </source>
</evidence>
<keyword evidence="5 15" id="KW-0479">Metal-binding</keyword>
<feature type="binding site" evidence="17">
    <location>
        <position position="100"/>
    </location>
    <ligand>
        <name>substrate</name>
    </ligand>
</feature>
<feature type="active site" description="Proton donor" evidence="13">
    <location>
        <position position="253"/>
    </location>
</feature>
<feature type="binding site" evidence="15">
    <location>
        <position position="229"/>
    </location>
    <ligand>
        <name>Ca(2+)</name>
        <dbReference type="ChEBI" id="CHEBI:29108"/>
        <label>2</label>
    </ligand>
</feature>
<keyword evidence="8 15" id="KW-0106">Calcium</keyword>
<dbReference type="PANTHER" id="PTHR10357:SF215">
    <property type="entry name" value="ALPHA-AMYLASE 1"/>
    <property type="match status" value="1"/>
</dbReference>
<feature type="binding site" evidence="15">
    <location>
        <position position="185"/>
    </location>
    <ligand>
        <name>Ca(2+)</name>
        <dbReference type="ChEBI" id="CHEBI:29108"/>
        <label>1</label>
    </ligand>
</feature>
<comment type="catalytic activity">
    <reaction evidence="1">
        <text>Endohydrolysis of (1-&gt;4)-alpha-D-glucosidic linkages in polysaccharides containing three or more (1-&gt;4)-alpha-linked D-glucose units.</text>
        <dbReference type="EC" id="3.2.1.1"/>
    </reaction>
</comment>
<evidence type="ECO:0000256" key="11">
    <source>
        <dbReference type="ARBA" id="ARBA00023277"/>
    </source>
</evidence>
<name>A0A4S8L727_DENBC</name>
<evidence type="ECO:0000256" key="13">
    <source>
        <dbReference type="PIRSR" id="PIRSR001024-1"/>
    </source>
</evidence>
<feature type="binding site" evidence="15">
    <location>
        <position position="253"/>
    </location>
    <ligand>
        <name>Ca(2+)</name>
        <dbReference type="ChEBI" id="CHEBI:29108"/>
        <label>2</label>
    </ligand>
</feature>
<feature type="disulfide bond" evidence="16">
    <location>
        <begin position="473"/>
        <end position="506"/>
    </location>
</feature>
<keyword evidence="7" id="KW-0378">Hydrolase</keyword>
<comment type="cofactor">
    <cofactor evidence="2">
        <name>Ca(2+)</name>
        <dbReference type="ChEBI" id="CHEBI:29108"/>
    </cofactor>
</comment>
<organism evidence="21 22">
    <name type="scientific">Dendrothele bispora (strain CBS 962.96)</name>
    <dbReference type="NCBI Taxonomy" id="1314807"/>
    <lineage>
        <taxon>Eukaryota</taxon>
        <taxon>Fungi</taxon>
        <taxon>Dikarya</taxon>
        <taxon>Basidiomycota</taxon>
        <taxon>Agaricomycotina</taxon>
        <taxon>Agaricomycetes</taxon>
        <taxon>Agaricomycetidae</taxon>
        <taxon>Agaricales</taxon>
        <taxon>Agaricales incertae sedis</taxon>
        <taxon>Dendrothele</taxon>
    </lineage>
</organism>
<feature type="binding site" evidence="17">
    <location>
        <position position="320"/>
    </location>
    <ligand>
        <name>substrate</name>
    </ligand>
</feature>
<accession>A0A4S8L727</accession>
<dbReference type="GO" id="GO:0004556">
    <property type="term" value="F:alpha-amylase activity"/>
    <property type="evidence" value="ECO:0007669"/>
    <property type="project" value="UniProtKB-EC"/>
</dbReference>
<evidence type="ECO:0000256" key="5">
    <source>
        <dbReference type="ARBA" id="ARBA00022723"/>
    </source>
</evidence>
<evidence type="ECO:0000256" key="6">
    <source>
        <dbReference type="ARBA" id="ARBA00022729"/>
    </source>
</evidence>
<dbReference type="InterPro" id="IPR013777">
    <property type="entry name" value="A-amylase-like"/>
</dbReference>
<evidence type="ECO:0000256" key="1">
    <source>
        <dbReference type="ARBA" id="ARBA00000548"/>
    </source>
</evidence>
<feature type="binding site" evidence="17">
    <location>
        <position position="139"/>
    </location>
    <ligand>
        <name>substrate</name>
    </ligand>
</feature>
<feature type="site" description="Transition state stabilizer" evidence="14">
    <location>
        <position position="320"/>
    </location>
</feature>